<dbReference type="RefSeq" id="WP_014497658.1">
    <property type="nucleotide sequence ID" value="NZ_BJNK01000016.1"/>
</dbReference>
<evidence type="ECO:0000313" key="9">
    <source>
        <dbReference type="Proteomes" id="UP001549291"/>
    </source>
</evidence>
<dbReference type="Proteomes" id="UP000193335">
    <property type="component" value="Unassembled WGS sequence"/>
</dbReference>
<feature type="domain" description="DUF6894" evidence="1">
    <location>
        <begin position="5"/>
        <end position="70"/>
    </location>
</feature>
<evidence type="ECO:0000313" key="5">
    <source>
        <dbReference type="EMBL" id="OSJ27860.1"/>
    </source>
</evidence>
<dbReference type="KEGG" id="bjp:RN69_36970"/>
<dbReference type="Proteomes" id="UP000181962">
    <property type="component" value="Chromosome"/>
</dbReference>
<reference evidence="3 6" key="1">
    <citation type="submission" date="2014-09" db="EMBL/GenBank/DDBJ databases">
        <title>Draft genome of Bradyrhizobium japonicum Is-34.</title>
        <authorList>
            <person name="Tsurumaru H."/>
            <person name="Yamakawa T."/>
            <person name="Hashimoto S."/>
            <person name="Okizaki K."/>
            <person name="Kanesaki Y."/>
            <person name="Yoshikawa H."/>
            <person name="Yajima S."/>
        </authorList>
    </citation>
    <scope>NUCLEOTIDE SEQUENCE [LARGE SCALE GENOMIC DNA]</scope>
    <source>
        <strain evidence="3 6">Is-34</strain>
    </source>
</reference>
<evidence type="ECO:0000259" key="1">
    <source>
        <dbReference type="Pfam" id="PF21834"/>
    </source>
</evidence>
<keyword evidence="9" id="KW-1185">Reference proteome</keyword>
<evidence type="ECO:0000313" key="4">
    <source>
        <dbReference type="EMBL" id="MET4724391.1"/>
    </source>
</evidence>
<gene>
    <name evidence="4" type="ORF">ABIF63_008497</name>
    <name evidence="2" type="ORF">BKD09_40200</name>
    <name evidence="5" type="ORF">BSZ19_31960</name>
    <name evidence="3" type="ORF">MA20_09825</name>
</gene>
<dbReference type="GeneID" id="64067439"/>
<dbReference type="PATRIC" id="fig|375.37.peg.5372"/>
<protein>
    <recommendedName>
        <fullName evidence="1">DUF6894 domain-containing protein</fullName>
    </recommendedName>
</protein>
<accession>A0A0A3Y2K8</accession>
<dbReference type="OrthoDB" id="8244332at2"/>
<dbReference type="InterPro" id="IPR054189">
    <property type="entry name" value="DUF6894"/>
</dbReference>
<organism evidence="3 6">
    <name type="scientific">Bradyrhizobium japonicum</name>
    <dbReference type="NCBI Taxonomy" id="375"/>
    <lineage>
        <taxon>Bacteria</taxon>
        <taxon>Pseudomonadati</taxon>
        <taxon>Pseudomonadota</taxon>
        <taxon>Alphaproteobacteria</taxon>
        <taxon>Hyphomicrobiales</taxon>
        <taxon>Nitrobacteraceae</taxon>
        <taxon>Bradyrhizobium</taxon>
    </lineage>
</organism>
<reference evidence="5 8" key="3">
    <citation type="submission" date="2017-03" db="EMBL/GenBank/DDBJ databases">
        <title>Whole genome sequences of fourteen strains of Bradyrhizobium canariense and one strain of Bradyrhizobium japonicum isolated from Lupinus (Papilionoideae: Genisteae) species in Algeria.</title>
        <authorList>
            <person name="Crovadore J."/>
            <person name="Chekireb D."/>
            <person name="Brachmann A."/>
            <person name="Chablais R."/>
            <person name="Cochard B."/>
            <person name="Lefort F."/>
        </authorList>
    </citation>
    <scope>NUCLEOTIDE SEQUENCE [LARGE SCALE GENOMIC DNA]</scope>
    <source>
        <strain evidence="5 8">UBMA197</strain>
    </source>
</reference>
<dbReference type="EMBL" id="NAFL01000272">
    <property type="protein sequence ID" value="OSJ27860.1"/>
    <property type="molecule type" value="Genomic_DNA"/>
</dbReference>
<evidence type="ECO:0000313" key="7">
    <source>
        <dbReference type="Proteomes" id="UP000181962"/>
    </source>
</evidence>
<sequence length="77" mass="8569">MVQVYFHCSNTEGTLIDRSGTAVASLTEARDRAAQIMHSMIYTPGAEDWRDWVIHVSGSDGEEIFDLPFTAMLGKPH</sequence>
<name>A0A0A3Y2K8_BRAJP</name>
<reference evidence="4 9" key="4">
    <citation type="submission" date="2024-06" db="EMBL/GenBank/DDBJ databases">
        <title>Genomic Encyclopedia of Type Strains, Phase V (KMG-V): Genome sequencing to study the core and pangenomes of soil and plant-associated prokaryotes.</title>
        <authorList>
            <person name="Whitman W."/>
        </authorList>
    </citation>
    <scope>NUCLEOTIDE SEQUENCE [LARGE SCALE GENOMIC DNA]</scope>
    <source>
        <strain evidence="4 9">USDA 160</strain>
    </source>
</reference>
<dbReference type="EMBL" id="CP017637">
    <property type="protein sequence ID" value="APG14596.1"/>
    <property type="molecule type" value="Genomic_DNA"/>
</dbReference>
<reference evidence="2 7" key="2">
    <citation type="submission" date="2016-11" db="EMBL/GenBank/DDBJ databases">
        <title>Complete Genome Sequence of Bradyrhizobium sp. strain J5, an isolated from soybean nodule in Hokkaido.</title>
        <authorList>
            <person name="Kanehara K."/>
        </authorList>
    </citation>
    <scope>NUCLEOTIDE SEQUENCE [LARGE SCALE GENOMIC DNA]</scope>
    <source>
        <strain evidence="2 7">J5</strain>
    </source>
</reference>
<dbReference type="AlphaFoldDB" id="A0A0A3Y2K8"/>
<dbReference type="Proteomes" id="UP001549291">
    <property type="component" value="Unassembled WGS sequence"/>
</dbReference>
<dbReference type="EMBL" id="JBEPTQ010000002">
    <property type="protein sequence ID" value="MET4724391.1"/>
    <property type="molecule type" value="Genomic_DNA"/>
</dbReference>
<dbReference type="Proteomes" id="UP000030377">
    <property type="component" value="Unassembled WGS sequence"/>
</dbReference>
<proteinExistence type="predicted"/>
<dbReference type="STRING" id="375.BKD09_RS40200"/>
<evidence type="ECO:0000313" key="3">
    <source>
        <dbReference type="EMBL" id="KGT79809.1"/>
    </source>
</evidence>
<dbReference type="eggNOG" id="ENOG5033CZG">
    <property type="taxonomic scope" value="Bacteria"/>
</dbReference>
<evidence type="ECO:0000313" key="6">
    <source>
        <dbReference type="Proteomes" id="UP000030377"/>
    </source>
</evidence>
<dbReference type="EMBL" id="JRPN01000006">
    <property type="protein sequence ID" value="KGT79809.1"/>
    <property type="molecule type" value="Genomic_DNA"/>
</dbReference>
<dbReference type="Pfam" id="PF21834">
    <property type="entry name" value="DUF6894"/>
    <property type="match status" value="1"/>
</dbReference>
<evidence type="ECO:0000313" key="8">
    <source>
        <dbReference type="Proteomes" id="UP000193335"/>
    </source>
</evidence>
<evidence type="ECO:0000313" key="2">
    <source>
        <dbReference type="EMBL" id="APG14596.1"/>
    </source>
</evidence>